<evidence type="ECO:0000256" key="1">
    <source>
        <dbReference type="SAM" id="MobiDB-lite"/>
    </source>
</evidence>
<feature type="compositionally biased region" description="Polar residues" evidence="1">
    <location>
        <begin position="7"/>
        <end position="23"/>
    </location>
</feature>
<reference evidence="2 3" key="1">
    <citation type="submission" date="2021-04" db="EMBL/GenBank/DDBJ databases">
        <authorList>
            <person name="Bliznina A."/>
        </authorList>
    </citation>
    <scope>NUCLEOTIDE SEQUENCE [LARGE SCALE GENOMIC DNA]</scope>
</reference>
<keyword evidence="3" id="KW-1185">Reference proteome</keyword>
<dbReference type="Proteomes" id="UP001158576">
    <property type="component" value="Chromosome 2"/>
</dbReference>
<sequence length="95" mass="10844">MSGGNGQNLHSRNLTTLENSRVPQNGEEVDENELKFEVCENPANEDEDSIIIKSKEQNNQYPPKKNNDQSKDAMKNCYRYGFNKVEICVKPLVLL</sequence>
<accession>A0ABN7T486</accession>
<dbReference type="EMBL" id="OU015567">
    <property type="protein sequence ID" value="CAG5111344.1"/>
    <property type="molecule type" value="Genomic_DNA"/>
</dbReference>
<proteinExistence type="predicted"/>
<gene>
    <name evidence="2" type="ORF">OKIOD_LOCUS14426</name>
</gene>
<name>A0ABN7T486_OIKDI</name>
<organism evidence="2 3">
    <name type="scientific">Oikopleura dioica</name>
    <name type="common">Tunicate</name>
    <dbReference type="NCBI Taxonomy" id="34765"/>
    <lineage>
        <taxon>Eukaryota</taxon>
        <taxon>Metazoa</taxon>
        <taxon>Chordata</taxon>
        <taxon>Tunicata</taxon>
        <taxon>Appendicularia</taxon>
        <taxon>Copelata</taxon>
        <taxon>Oikopleuridae</taxon>
        <taxon>Oikopleura</taxon>
    </lineage>
</organism>
<protein>
    <submittedName>
        <fullName evidence="2">Oidioi.mRNA.OKI2018_I69.chr2.g5661.t1.cds</fullName>
    </submittedName>
</protein>
<evidence type="ECO:0000313" key="2">
    <source>
        <dbReference type="EMBL" id="CAG5111344.1"/>
    </source>
</evidence>
<evidence type="ECO:0000313" key="3">
    <source>
        <dbReference type="Proteomes" id="UP001158576"/>
    </source>
</evidence>
<feature type="region of interest" description="Disordered" evidence="1">
    <location>
        <begin position="1"/>
        <end position="72"/>
    </location>
</feature>